<evidence type="ECO:0000313" key="4">
    <source>
        <dbReference type="Proteomes" id="UP001521137"/>
    </source>
</evidence>
<evidence type="ECO:0000256" key="1">
    <source>
        <dbReference type="SAM" id="Phobius"/>
    </source>
</evidence>
<reference evidence="3 4" key="1">
    <citation type="submission" date="2022-01" db="EMBL/GenBank/DDBJ databases">
        <title>Paraglaciecola sp. G1-23.</title>
        <authorList>
            <person name="Jin M.S."/>
            <person name="Han D.M."/>
            <person name="Kim H.M."/>
            <person name="Jeon C.O."/>
        </authorList>
    </citation>
    <scope>NUCLEOTIDE SEQUENCE [LARGE SCALE GENOMIC DNA]</scope>
    <source>
        <strain evidence="3 4">G1-23</strain>
    </source>
</reference>
<keyword evidence="1" id="KW-0472">Membrane</keyword>
<dbReference type="RefSeq" id="WP_235311568.1">
    <property type="nucleotide sequence ID" value="NZ_JAKGAS010000003.1"/>
</dbReference>
<evidence type="ECO:0000313" key="3">
    <source>
        <dbReference type="EMBL" id="MCF2948014.1"/>
    </source>
</evidence>
<protein>
    <submittedName>
        <fullName evidence="3">CHRD domain-containing protein</fullName>
    </submittedName>
</protein>
<dbReference type="InterPro" id="IPR010895">
    <property type="entry name" value="CHRD"/>
</dbReference>
<sequence length="173" mass="18669">MFRYFNLPKALQLLILMAVIAVTPAKASLINFSALINGAQANAGVGTGSLATGSASMWLDDVTNDFSWEISWSGLTDLTAAHFHGPATLFQNAGVQIPIDIANNPSIGNTLLTNGQVSDLRDGLWYINIHTAQFAGGEIRGQIYEQVNVSTPGATSILFISMMTLFLVRRRRL</sequence>
<dbReference type="Proteomes" id="UP001521137">
    <property type="component" value="Unassembled WGS sequence"/>
</dbReference>
<feature type="transmembrane region" description="Helical" evidence="1">
    <location>
        <begin position="149"/>
        <end position="168"/>
    </location>
</feature>
<dbReference type="PROSITE" id="PS50933">
    <property type="entry name" value="CHRD"/>
    <property type="match status" value="1"/>
</dbReference>
<keyword evidence="1" id="KW-1133">Transmembrane helix</keyword>
<proteinExistence type="predicted"/>
<dbReference type="SMART" id="SM00754">
    <property type="entry name" value="CHRD"/>
    <property type="match status" value="1"/>
</dbReference>
<name>A0ABS9D519_9ALTE</name>
<dbReference type="EMBL" id="JAKGAS010000003">
    <property type="protein sequence ID" value="MCF2948014.1"/>
    <property type="molecule type" value="Genomic_DNA"/>
</dbReference>
<keyword evidence="1" id="KW-0812">Transmembrane</keyword>
<accession>A0ABS9D519</accession>
<feature type="domain" description="CHRD" evidence="2">
    <location>
        <begin position="28"/>
        <end position="148"/>
    </location>
</feature>
<organism evidence="3 4">
    <name type="scientific">Paraglaciecola algarum</name>
    <dbReference type="NCBI Taxonomy" id="3050085"/>
    <lineage>
        <taxon>Bacteria</taxon>
        <taxon>Pseudomonadati</taxon>
        <taxon>Pseudomonadota</taxon>
        <taxon>Gammaproteobacteria</taxon>
        <taxon>Alteromonadales</taxon>
        <taxon>Alteromonadaceae</taxon>
        <taxon>Paraglaciecola</taxon>
    </lineage>
</organism>
<evidence type="ECO:0000259" key="2">
    <source>
        <dbReference type="PROSITE" id="PS50933"/>
    </source>
</evidence>
<gene>
    <name evidence="3" type="ORF">L0668_07840</name>
</gene>
<dbReference type="Pfam" id="PF07452">
    <property type="entry name" value="CHRD"/>
    <property type="match status" value="1"/>
</dbReference>
<keyword evidence="4" id="KW-1185">Reference proteome</keyword>
<comment type="caution">
    <text evidence="3">The sequence shown here is derived from an EMBL/GenBank/DDBJ whole genome shotgun (WGS) entry which is preliminary data.</text>
</comment>